<dbReference type="OrthoDB" id="6127746at2759"/>
<dbReference type="InterPro" id="IPR024810">
    <property type="entry name" value="MAB21L/cGLR"/>
</dbReference>
<dbReference type="Pfam" id="PF20266">
    <property type="entry name" value="Mab-21_C"/>
    <property type="match status" value="1"/>
</dbReference>
<dbReference type="AlphaFoldDB" id="A0A8B6HKA0"/>
<dbReference type="SMART" id="SM01265">
    <property type="entry name" value="Mab-21"/>
    <property type="match status" value="1"/>
</dbReference>
<reference evidence="2" key="1">
    <citation type="submission" date="2018-11" db="EMBL/GenBank/DDBJ databases">
        <authorList>
            <person name="Alioto T."/>
            <person name="Alioto T."/>
        </authorList>
    </citation>
    <scope>NUCLEOTIDE SEQUENCE</scope>
</reference>
<gene>
    <name evidence="2" type="ORF">MGAL_10B060887</name>
</gene>
<proteinExistence type="predicted"/>
<evidence type="ECO:0000313" key="3">
    <source>
        <dbReference type="Proteomes" id="UP000596742"/>
    </source>
</evidence>
<name>A0A8B6HKA0_MYTGA</name>
<keyword evidence="3" id="KW-1185">Reference proteome</keyword>
<dbReference type="PANTHER" id="PTHR10656">
    <property type="entry name" value="CELL FATE DETERMINING PROTEIN MAB21-RELATED"/>
    <property type="match status" value="1"/>
</dbReference>
<evidence type="ECO:0000313" key="2">
    <source>
        <dbReference type="EMBL" id="VDI80873.1"/>
    </source>
</evidence>
<comment type="caution">
    <text evidence="2">The sequence shown here is derived from an EMBL/GenBank/DDBJ whole genome shotgun (WGS) entry which is preliminary data.</text>
</comment>
<sequence length="515" mass="59802">MDISNTKPGFTKLKLYNISQRCISNISLLCEIISGEQFMSSRLFREYFLPDSMIIHGPCHSSLNETFDSAHCFSCKEWIQPACHWIVRSRLSWPDPKLVTAIVQNGVLFVPIGCKGSLDEDLEWRISFSIAEKQLIFSFSHTKLLCYALMKIVLKDIIKKKHADLICSYFIKTIMFWLCEESKPSQWHSQNMIPCFKSCMRRLIYCVEYKICLHYFIPGNNFFEGRFTDSQHKSLLDTLHEINNSLWTNVFYTDTFRNFRSEQGASLIPCLAASELSCLTYPNFLIIPLNYNNIKQIVTSLFNIKDAEMSSYMMSLISNNSLLLSSLNYEGGNKSLYKQYQTSLHCYKMGMYNDVTSAWSLLASLFYKYKRFQECIEILNYTLSKCTPDKIMLSFDNSLLEQTYFQKVKDALGFILACKHLIINSVSFSEPYYLLPEELTPLIPHDVYDNTCSIPPVVYLNILSFLCLHHLCDQRGKLIALRELELTIREKYFIFPIETNFQIANNCLEIAKSML</sequence>
<dbReference type="PANTHER" id="PTHR10656:SF69">
    <property type="entry name" value="MAB-21-LIKE HHH_H2TH-LIKE DOMAIN-CONTAINING PROTEIN"/>
    <property type="match status" value="1"/>
</dbReference>
<dbReference type="EMBL" id="UYJE01010208">
    <property type="protein sequence ID" value="VDI80873.1"/>
    <property type="molecule type" value="Genomic_DNA"/>
</dbReference>
<dbReference type="Gene3D" id="1.10.1410.40">
    <property type="match status" value="1"/>
</dbReference>
<protein>
    <recommendedName>
        <fullName evidence="1">Mab-21-like HhH/H2TH-like domain-containing protein</fullName>
    </recommendedName>
</protein>
<organism evidence="2 3">
    <name type="scientific">Mytilus galloprovincialis</name>
    <name type="common">Mediterranean mussel</name>
    <dbReference type="NCBI Taxonomy" id="29158"/>
    <lineage>
        <taxon>Eukaryota</taxon>
        <taxon>Metazoa</taxon>
        <taxon>Spiralia</taxon>
        <taxon>Lophotrochozoa</taxon>
        <taxon>Mollusca</taxon>
        <taxon>Bivalvia</taxon>
        <taxon>Autobranchia</taxon>
        <taxon>Pteriomorphia</taxon>
        <taxon>Mytilida</taxon>
        <taxon>Mytiloidea</taxon>
        <taxon>Mytilidae</taxon>
        <taxon>Mytilinae</taxon>
        <taxon>Mytilus</taxon>
    </lineage>
</organism>
<feature type="domain" description="Mab-21-like HhH/H2TH-like" evidence="1">
    <location>
        <begin position="146"/>
        <end position="239"/>
    </location>
</feature>
<dbReference type="Proteomes" id="UP000596742">
    <property type="component" value="Unassembled WGS sequence"/>
</dbReference>
<accession>A0A8B6HKA0</accession>
<evidence type="ECO:0000259" key="1">
    <source>
        <dbReference type="Pfam" id="PF20266"/>
    </source>
</evidence>
<dbReference type="InterPro" id="IPR046906">
    <property type="entry name" value="Mab-21_HhH/H2TH-like"/>
</dbReference>